<feature type="compositionally biased region" description="Low complexity" evidence="1">
    <location>
        <begin position="88"/>
        <end position="105"/>
    </location>
</feature>
<keyword evidence="2" id="KW-0812">Transmembrane</keyword>
<dbReference type="AlphaFoldDB" id="A0A517QZQ5"/>
<sequence length="180" mass="19303">MSVQDHDNHHLPPEEAQIDSMLRDFFRREIPREIADGVNFDQRRLAVRRRTKSVRVIVSAVAGLAAVAIALVIPTDRPTESDAPAPLATTQEFATTESTESAPATVLQPRVPQPPAIAERPADSFSESPLFVIGDEAQPAGPIRPVTDGASSVPSFAPDGGEEIEIFSIEDPEAGSSVED</sequence>
<keyword evidence="2" id="KW-0472">Membrane</keyword>
<gene>
    <name evidence="3" type="ORF">Pan189_14940</name>
</gene>
<evidence type="ECO:0000256" key="2">
    <source>
        <dbReference type="SAM" id="Phobius"/>
    </source>
</evidence>
<proteinExistence type="predicted"/>
<dbReference type="RefSeq" id="WP_145363269.1">
    <property type="nucleotide sequence ID" value="NZ_CP036268.1"/>
</dbReference>
<dbReference type="KEGG" id="svp:Pan189_14940"/>
<keyword evidence="4" id="KW-1185">Reference proteome</keyword>
<keyword evidence="2" id="KW-1133">Transmembrane helix</keyword>
<reference evidence="3 4" key="1">
    <citation type="submission" date="2019-02" db="EMBL/GenBank/DDBJ databases">
        <title>Deep-cultivation of Planctomycetes and their phenomic and genomic characterization uncovers novel biology.</title>
        <authorList>
            <person name="Wiegand S."/>
            <person name="Jogler M."/>
            <person name="Boedeker C."/>
            <person name="Pinto D."/>
            <person name="Vollmers J."/>
            <person name="Rivas-Marin E."/>
            <person name="Kohn T."/>
            <person name="Peeters S.H."/>
            <person name="Heuer A."/>
            <person name="Rast P."/>
            <person name="Oberbeckmann S."/>
            <person name="Bunk B."/>
            <person name="Jeske O."/>
            <person name="Meyerdierks A."/>
            <person name="Storesund J.E."/>
            <person name="Kallscheuer N."/>
            <person name="Luecker S."/>
            <person name="Lage O.M."/>
            <person name="Pohl T."/>
            <person name="Merkel B.J."/>
            <person name="Hornburger P."/>
            <person name="Mueller R.-W."/>
            <person name="Bruemmer F."/>
            <person name="Labrenz M."/>
            <person name="Spormann A.M."/>
            <person name="Op den Camp H."/>
            <person name="Overmann J."/>
            <person name="Amann R."/>
            <person name="Jetten M.S.M."/>
            <person name="Mascher T."/>
            <person name="Medema M.H."/>
            <person name="Devos D.P."/>
            <person name="Kaster A.-K."/>
            <person name="Ovreas L."/>
            <person name="Rohde M."/>
            <person name="Galperin M.Y."/>
            <person name="Jogler C."/>
        </authorList>
    </citation>
    <scope>NUCLEOTIDE SEQUENCE [LARGE SCALE GENOMIC DNA]</scope>
    <source>
        <strain evidence="3 4">Pan189</strain>
    </source>
</reference>
<dbReference type="EMBL" id="CP036268">
    <property type="protein sequence ID" value="QDT37126.1"/>
    <property type="molecule type" value="Genomic_DNA"/>
</dbReference>
<name>A0A517QZQ5_9PLAN</name>
<evidence type="ECO:0000256" key="1">
    <source>
        <dbReference type="SAM" id="MobiDB-lite"/>
    </source>
</evidence>
<feature type="region of interest" description="Disordered" evidence="1">
    <location>
        <begin position="136"/>
        <end position="162"/>
    </location>
</feature>
<protein>
    <submittedName>
        <fullName evidence="3">Uncharacterized protein</fullName>
    </submittedName>
</protein>
<evidence type="ECO:0000313" key="4">
    <source>
        <dbReference type="Proteomes" id="UP000317318"/>
    </source>
</evidence>
<organism evidence="3 4">
    <name type="scientific">Stratiformator vulcanicus</name>
    <dbReference type="NCBI Taxonomy" id="2527980"/>
    <lineage>
        <taxon>Bacteria</taxon>
        <taxon>Pseudomonadati</taxon>
        <taxon>Planctomycetota</taxon>
        <taxon>Planctomycetia</taxon>
        <taxon>Planctomycetales</taxon>
        <taxon>Planctomycetaceae</taxon>
        <taxon>Stratiformator</taxon>
    </lineage>
</organism>
<feature type="region of interest" description="Disordered" evidence="1">
    <location>
        <begin position="77"/>
        <end position="110"/>
    </location>
</feature>
<accession>A0A517QZQ5</accession>
<feature type="transmembrane region" description="Helical" evidence="2">
    <location>
        <begin position="53"/>
        <end position="73"/>
    </location>
</feature>
<evidence type="ECO:0000313" key="3">
    <source>
        <dbReference type="EMBL" id="QDT37126.1"/>
    </source>
</evidence>
<dbReference type="Proteomes" id="UP000317318">
    <property type="component" value="Chromosome"/>
</dbReference>